<evidence type="ECO:0000313" key="1">
    <source>
        <dbReference type="EMBL" id="CEO32406.1"/>
    </source>
</evidence>
<accession>A0A9P1PAK8</accession>
<dbReference type="AlphaFoldDB" id="A0A9P1PAK8"/>
<gene>
    <name evidence="1" type="ORF">UMC4404_03861</name>
</gene>
<reference evidence="2" key="1">
    <citation type="submission" date="2015-01" db="EMBL/GenBank/DDBJ databases">
        <authorList>
            <person name="Aslett A.Martin."/>
            <person name="De Silva Nishadi"/>
        </authorList>
    </citation>
    <scope>NUCLEOTIDE SEQUENCE [LARGE SCALE GENOMIC DNA]</scope>
    <source>
        <strain evidence="2">UMC4404</strain>
    </source>
</reference>
<proteinExistence type="predicted"/>
<dbReference type="Proteomes" id="UP000049685">
    <property type="component" value="Unassembled WGS sequence"/>
</dbReference>
<name>A0A9P1PAK8_PARSO</name>
<dbReference type="EMBL" id="CDNY01000003">
    <property type="protein sequence ID" value="CEO32406.1"/>
    <property type="molecule type" value="Genomic_DNA"/>
</dbReference>
<evidence type="ECO:0000313" key="2">
    <source>
        <dbReference type="Proteomes" id="UP000049685"/>
    </source>
</evidence>
<organism evidence="1 2">
    <name type="scientific">Paraclostridium sordellii</name>
    <name type="common">Clostridium sordellii</name>
    <dbReference type="NCBI Taxonomy" id="1505"/>
    <lineage>
        <taxon>Bacteria</taxon>
        <taxon>Bacillati</taxon>
        <taxon>Bacillota</taxon>
        <taxon>Clostridia</taxon>
        <taxon>Peptostreptococcales</taxon>
        <taxon>Peptostreptococcaceae</taxon>
        <taxon>Paraclostridium</taxon>
    </lineage>
</organism>
<protein>
    <submittedName>
        <fullName evidence="1">Uncharacterized protein</fullName>
    </submittedName>
</protein>
<sequence>MTYRDVMTYIKQNIIDKEIYEKIVVNIKMQGAFNR</sequence>
<comment type="caution">
    <text evidence="1">The sequence shown here is derived from an EMBL/GenBank/DDBJ whole genome shotgun (WGS) entry which is preliminary data.</text>
</comment>